<gene>
    <name evidence="2" type="ORF">S03H2_25805</name>
</gene>
<feature type="region of interest" description="Disordered" evidence="1">
    <location>
        <begin position="1"/>
        <end position="29"/>
    </location>
</feature>
<proteinExistence type="predicted"/>
<name>X1GSR2_9ZZZZ</name>
<accession>X1GSR2</accession>
<sequence length="140" mass="14851">VTPKAKGPGGLTITKDTTTTSFVTKGGKKSAPEYLQKMWEPKPVLKKTPKSILEPVSYTPKPRPVPKAKIAEAVTKDAKPFMVGGTGIVAIPYAATGQYERTIGGAWSVDLPAQELTIPPQGVLQADGVQVTQTPEVIIK</sequence>
<protein>
    <submittedName>
        <fullName evidence="2">Uncharacterized protein</fullName>
    </submittedName>
</protein>
<evidence type="ECO:0000313" key="2">
    <source>
        <dbReference type="EMBL" id="GAH36028.1"/>
    </source>
</evidence>
<feature type="compositionally biased region" description="Low complexity" evidence="1">
    <location>
        <begin position="11"/>
        <end position="25"/>
    </location>
</feature>
<feature type="non-terminal residue" evidence="2">
    <location>
        <position position="1"/>
    </location>
</feature>
<evidence type="ECO:0000256" key="1">
    <source>
        <dbReference type="SAM" id="MobiDB-lite"/>
    </source>
</evidence>
<comment type="caution">
    <text evidence="2">The sequence shown here is derived from an EMBL/GenBank/DDBJ whole genome shotgun (WGS) entry which is preliminary data.</text>
</comment>
<dbReference type="EMBL" id="BARU01014719">
    <property type="protein sequence ID" value="GAH36028.1"/>
    <property type="molecule type" value="Genomic_DNA"/>
</dbReference>
<reference evidence="2" key="1">
    <citation type="journal article" date="2014" name="Front. Microbiol.">
        <title>High frequency of phylogenetically diverse reductive dehalogenase-homologous genes in deep subseafloor sedimentary metagenomes.</title>
        <authorList>
            <person name="Kawai M."/>
            <person name="Futagami T."/>
            <person name="Toyoda A."/>
            <person name="Takaki Y."/>
            <person name="Nishi S."/>
            <person name="Hori S."/>
            <person name="Arai W."/>
            <person name="Tsubouchi T."/>
            <person name="Morono Y."/>
            <person name="Uchiyama I."/>
            <person name="Ito T."/>
            <person name="Fujiyama A."/>
            <person name="Inagaki F."/>
            <person name="Takami H."/>
        </authorList>
    </citation>
    <scope>NUCLEOTIDE SEQUENCE</scope>
    <source>
        <strain evidence="2">Expedition CK06-06</strain>
    </source>
</reference>
<organism evidence="2">
    <name type="scientific">marine sediment metagenome</name>
    <dbReference type="NCBI Taxonomy" id="412755"/>
    <lineage>
        <taxon>unclassified sequences</taxon>
        <taxon>metagenomes</taxon>
        <taxon>ecological metagenomes</taxon>
    </lineage>
</organism>
<dbReference type="AlphaFoldDB" id="X1GSR2"/>
<feature type="non-terminal residue" evidence="2">
    <location>
        <position position="140"/>
    </location>
</feature>